<name>A0A1Q9DXU0_SYMMI</name>
<comment type="caution">
    <text evidence="2">The sequence shown here is derived from an EMBL/GenBank/DDBJ whole genome shotgun (WGS) entry which is preliminary data.</text>
</comment>
<gene>
    <name evidence="2" type="ORF">AK812_SmicGene17392</name>
</gene>
<evidence type="ECO:0000313" key="3">
    <source>
        <dbReference type="Proteomes" id="UP000186817"/>
    </source>
</evidence>
<dbReference type="OrthoDB" id="442219at2759"/>
<reference evidence="2 3" key="1">
    <citation type="submission" date="2016-02" db="EMBL/GenBank/DDBJ databases">
        <title>Genome analysis of coral dinoflagellate symbionts highlights evolutionary adaptations to a symbiotic lifestyle.</title>
        <authorList>
            <person name="Aranda M."/>
            <person name="Li Y."/>
            <person name="Liew Y.J."/>
            <person name="Baumgarten S."/>
            <person name="Simakov O."/>
            <person name="Wilson M."/>
            <person name="Piel J."/>
            <person name="Ashoor H."/>
            <person name="Bougouffa S."/>
            <person name="Bajic V.B."/>
            <person name="Ryu T."/>
            <person name="Ravasi T."/>
            <person name="Bayer T."/>
            <person name="Micklem G."/>
            <person name="Kim H."/>
            <person name="Bhak J."/>
            <person name="Lajeunesse T.C."/>
            <person name="Voolstra C.R."/>
        </authorList>
    </citation>
    <scope>NUCLEOTIDE SEQUENCE [LARGE SCALE GENOMIC DNA]</scope>
    <source>
        <strain evidence="2 3">CCMP2467</strain>
    </source>
</reference>
<dbReference type="Proteomes" id="UP000186817">
    <property type="component" value="Unassembled WGS sequence"/>
</dbReference>
<feature type="region of interest" description="Disordered" evidence="1">
    <location>
        <begin position="196"/>
        <end position="215"/>
    </location>
</feature>
<protein>
    <submittedName>
        <fullName evidence="2">Uncharacterized protein</fullName>
    </submittedName>
</protein>
<evidence type="ECO:0000313" key="2">
    <source>
        <dbReference type="EMBL" id="OLP99995.1"/>
    </source>
</evidence>
<evidence type="ECO:0000256" key="1">
    <source>
        <dbReference type="SAM" id="MobiDB-lite"/>
    </source>
</evidence>
<sequence length="215" mass="23250">MNTLADRLGGVWEPDGLAVSPVANKVKAAKEALQPVYEDVQIAIPFLDGVDVATLKPEAVPKDLTDLLAKYAEQTHTLEGAVAGARDLRDSEHVLSCYITRQSDMTNVISAETLTTMTESHMQHPTCSEIMAATFAFMACELFTQDRSEPAKLTKEVNAFLKFASTQLLLTRKEQPAKAVALLEKMQKDLKLAAHSLPGAAAGKRQSVSGKPGKK</sequence>
<organism evidence="2 3">
    <name type="scientific">Symbiodinium microadriaticum</name>
    <name type="common">Dinoflagellate</name>
    <name type="synonym">Zooxanthella microadriatica</name>
    <dbReference type="NCBI Taxonomy" id="2951"/>
    <lineage>
        <taxon>Eukaryota</taxon>
        <taxon>Sar</taxon>
        <taxon>Alveolata</taxon>
        <taxon>Dinophyceae</taxon>
        <taxon>Suessiales</taxon>
        <taxon>Symbiodiniaceae</taxon>
        <taxon>Symbiodinium</taxon>
    </lineage>
</organism>
<dbReference type="AlphaFoldDB" id="A0A1Q9DXU0"/>
<accession>A0A1Q9DXU0</accession>
<dbReference type="EMBL" id="LSRX01000343">
    <property type="protein sequence ID" value="OLP99995.1"/>
    <property type="molecule type" value="Genomic_DNA"/>
</dbReference>
<keyword evidence="3" id="KW-1185">Reference proteome</keyword>
<proteinExistence type="predicted"/>